<keyword evidence="2" id="KW-0540">Nuclease</keyword>
<comment type="function">
    <text evidence="3">Bifunctional nuclease with both RNase and DNase activities. Involved in basal defense response. Participates in abscisic acid-derived callose deposition following infection by a necrotrophic pathogen.</text>
</comment>
<accession>A0A6A3BFX9</accession>
<name>A0A6A3BFX9_HIBSY</name>
<dbReference type="AlphaFoldDB" id="A0A6A3BFX9"/>
<evidence type="ECO:0000259" key="4">
    <source>
        <dbReference type="PROSITE" id="PS51658"/>
    </source>
</evidence>
<sequence>MTECGGFYSHLQCLSWTSPKGKASVSHWPKEVMEATGTETWRGCCPGLLEAVCSCNVEGQLSLEATGNATWRCWNGEVKLVRVTKRVHGAYFSQLYLTKMSQEGDETEYIAFDLRPSDAINIAVRCKVPIQVNKHLAYSDGMRVIETGKLSMKPPASDILPHTELDQPSGQRCLDSEEFKIVSDLNEVISEERYKDAGTLPPADHLCFIYHSTVKTSSLHLQFLTFLVSLPEIILLADLREKLDMFRAARNLRRDA</sequence>
<dbReference type="EMBL" id="VEPZ02000859">
    <property type="protein sequence ID" value="KAE8715533.1"/>
    <property type="molecule type" value="Genomic_DNA"/>
</dbReference>
<dbReference type="GO" id="GO:0030891">
    <property type="term" value="C:VCB complex"/>
    <property type="evidence" value="ECO:0007669"/>
    <property type="project" value="TreeGrafter"/>
</dbReference>
<reference evidence="5" key="1">
    <citation type="submission" date="2019-09" db="EMBL/GenBank/DDBJ databases">
        <title>Draft genome information of white flower Hibiscus syriacus.</title>
        <authorList>
            <person name="Kim Y.-M."/>
        </authorList>
    </citation>
    <scope>NUCLEOTIDE SEQUENCE [LARGE SCALE GENOMIC DNA]</scope>
    <source>
        <strain evidence="5">YM2019G1</strain>
    </source>
</reference>
<dbReference type="Pfam" id="PF02577">
    <property type="entry name" value="BFN_dom"/>
    <property type="match status" value="1"/>
</dbReference>
<dbReference type="SUPFAM" id="SSF103256">
    <property type="entry name" value="Hypothetical protein TM0160"/>
    <property type="match status" value="1"/>
</dbReference>
<dbReference type="GO" id="GO:0004518">
    <property type="term" value="F:nuclease activity"/>
    <property type="evidence" value="ECO:0007669"/>
    <property type="project" value="UniProtKB-UniRule"/>
</dbReference>
<dbReference type="Proteomes" id="UP000436088">
    <property type="component" value="Unassembled WGS sequence"/>
</dbReference>
<dbReference type="Gene3D" id="3.10.690.10">
    <property type="entry name" value="Bifunctional nuclease domain"/>
    <property type="match status" value="1"/>
</dbReference>
<proteinExistence type="inferred from homology"/>
<protein>
    <submittedName>
        <fullName evidence="5">Bifunctional nuclease 2</fullName>
    </submittedName>
</protein>
<evidence type="ECO:0000256" key="1">
    <source>
        <dbReference type="ARBA" id="ARBA00009095"/>
    </source>
</evidence>
<keyword evidence="2" id="KW-0378">Hydrolase</keyword>
<dbReference type="PANTHER" id="PTHR15160:SF3">
    <property type="entry name" value="BIFUNCTIONAL NUCLEASE 1"/>
    <property type="match status" value="1"/>
</dbReference>
<organism evidence="5 6">
    <name type="scientific">Hibiscus syriacus</name>
    <name type="common">Rose of Sharon</name>
    <dbReference type="NCBI Taxonomy" id="106335"/>
    <lineage>
        <taxon>Eukaryota</taxon>
        <taxon>Viridiplantae</taxon>
        <taxon>Streptophyta</taxon>
        <taxon>Embryophyta</taxon>
        <taxon>Tracheophyta</taxon>
        <taxon>Spermatophyta</taxon>
        <taxon>Magnoliopsida</taxon>
        <taxon>eudicotyledons</taxon>
        <taxon>Gunneridae</taxon>
        <taxon>Pentapetalae</taxon>
        <taxon>rosids</taxon>
        <taxon>malvids</taxon>
        <taxon>Malvales</taxon>
        <taxon>Malvaceae</taxon>
        <taxon>Malvoideae</taxon>
        <taxon>Hibiscus</taxon>
    </lineage>
</organism>
<comment type="similarity">
    <text evidence="1">Belongs to the bifunctional nuclease family.</text>
</comment>
<feature type="domain" description="BFN" evidence="4">
    <location>
        <begin position="75"/>
        <end position="144"/>
    </location>
</feature>
<gene>
    <name evidence="5" type="ORF">F3Y22_tig00110163pilonHSYRG00135</name>
</gene>
<dbReference type="InterPro" id="IPR036104">
    <property type="entry name" value="BFN_sf"/>
</dbReference>
<comment type="caution">
    <text evidence="5">The sequence shown here is derived from an EMBL/GenBank/DDBJ whole genome shotgun (WGS) entry which is preliminary data.</text>
</comment>
<dbReference type="GO" id="GO:0005634">
    <property type="term" value="C:nucleus"/>
    <property type="evidence" value="ECO:0007669"/>
    <property type="project" value="TreeGrafter"/>
</dbReference>
<dbReference type="InterPro" id="IPR003729">
    <property type="entry name" value="Bi_nuclease_dom"/>
</dbReference>
<keyword evidence="6" id="KW-1185">Reference proteome</keyword>
<dbReference type="PROSITE" id="PS51658">
    <property type="entry name" value="BFN"/>
    <property type="match status" value="1"/>
</dbReference>
<dbReference type="PANTHER" id="PTHR15160">
    <property type="entry name" value="VON HIPPEL-LINDAU PROTEIN"/>
    <property type="match status" value="1"/>
</dbReference>
<evidence type="ECO:0000313" key="5">
    <source>
        <dbReference type="EMBL" id="KAE8715533.1"/>
    </source>
</evidence>
<dbReference type="GO" id="GO:0016567">
    <property type="term" value="P:protein ubiquitination"/>
    <property type="evidence" value="ECO:0007669"/>
    <property type="project" value="TreeGrafter"/>
</dbReference>
<evidence type="ECO:0000313" key="6">
    <source>
        <dbReference type="Proteomes" id="UP000436088"/>
    </source>
</evidence>
<evidence type="ECO:0000256" key="2">
    <source>
        <dbReference type="ARBA" id="ARBA00022722"/>
    </source>
</evidence>
<evidence type="ECO:0000256" key="3">
    <source>
        <dbReference type="ARBA" id="ARBA00025428"/>
    </source>
</evidence>